<name>A0A1Y1VZG5_9FUNG</name>
<dbReference type="Proteomes" id="UP000193922">
    <property type="component" value="Unassembled WGS sequence"/>
</dbReference>
<organism evidence="1 2">
    <name type="scientific">Linderina pennispora</name>
    <dbReference type="NCBI Taxonomy" id="61395"/>
    <lineage>
        <taxon>Eukaryota</taxon>
        <taxon>Fungi</taxon>
        <taxon>Fungi incertae sedis</taxon>
        <taxon>Zoopagomycota</taxon>
        <taxon>Kickxellomycotina</taxon>
        <taxon>Kickxellomycetes</taxon>
        <taxon>Kickxellales</taxon>
        <taxon>Kickxellaceae</taxon>
        <taxon>Linderina</taxon>
    </lineage>
</organism>
<dbReference type="EMBL" id="MCFD01000015">
    <property type="protein sequence ID" value="ORX66415.1"/>
    <property type="molecule type" value="Genomic_DNA"/>
</dbReference>
<reference evidence="1 2" key="1">
    <citation type="submission" date="2016-07" db="EMBL/GenBank/DDBJ databases">
        <title>Pervasive Adenine N6-methylation of Active Genes in Fungi.</title>
        <authorList>
            <consortium name="DOE Joint Genome Institute"/>
            <person name="Mondo S.J."/>
            <person name="Dannebaum R.O."/>
            <person name="Kuo R.C."/>
            <person name="Labutti K."/>
            <person name="Haridas S."/>
            <person name="Kuo A."/>
            <person name="Salamov A."/>
            <person name="Ahrendt S.R."/>
            <person name="Lipzen A."/>
            <person name="Sullivan W."/>
            <person name="Andreopoulos W.B."/>
            <person name="Clum A."/>
            <person name="Lindquist E."/>
            <person name="Daum C."/>
            <person name="Ramamoorthy G.K."/>
            <person name="Gryganskyi A."/>
            <person name="Culley D."/>
            <person name="Magnuson J.K."/>
            <person name="James T.Y."/>
            <person name="O'Malley M.A."/>
            <person name="Stajich J.E."/>
            <person name="Spatafora J.W."/>
            <person name="Visel A."/>
            <person name="Grigoriev I.V."/>
        </authorList>
    </citation>
    <scope>NUCLEOTIDE SEQUENCE [LARGE SCALE GENOMIC DNA]</scope>
    <source>
        <strain evidence="1 2">ATCC 12442</strain>
    </source>
</reference>
<accession>A0A1Y1VZG5</accession>
<sequence>MSQSSQYVPGTLQKFEDTPHEELKQLVRYDIVSAHWSGGPVGSSMRTFSVLDELADKDSDFWINLIGVLADDEMCEVKLIPDIKKDDDEDTSITSSETCSIPEYGMYTWRLDRVRPTRVSPRKSASKWMPINHPQTFQKFRLPRAM</sequence>
<comment type="caution">
    <text evidence="1">The sequence shown here is derived from an EMBL/GenBank/DDBJ whole genome shotgun (WGS) entry which is preliminary data.</text>
</comment>
<evidence type="ECO:0000313" key="2">
    <source>
        <dbReference type="Proteomes" id="UP000193922"/>
    </source>
</evidence>
<dbReference type="RefSeq" id="XP_040740403.1">
    <property type="nucleotide sequence ID" value="XM_040891903.1"/>
</dbReference>
<gene>
    <name evidence="1" type="ORF">DL89DRAFT_63584</name>
</gene>
<evidence type="ECO:0000313" key="1">
    <source>
        <dbReference type="EMBL" id="ORX66415.1"/>
    </source>
</evidence>
<dbReference type="GeneID" id="63808551"/>
<keyword evidence="2" id="KW-1185">Reference proteome</keyword>
<protein>
    <submittedName>
        <fullName evidence="1">Uncharacterized protein</fullName>
    </submittedName>
</protein>
<dbReference type="AlphaFoldDB" id="A0A1Y1VZG5"/>
<proteinExistence type="predicted"/>